<evidence type="ECO:0000313" key="1">
    <source>
        <dbReference type="Ensembl" id="ENSGMOP00000057587.1"/>
    </source>
</evidence>
<organism evidence="1 2">
    <name type="scientific">Gadus morhua</name>
    <name type="common">Atlantic cod</name>
    <dbReference type="NCBI Taxonomy" id="8049"/>
    <lineage>
        <taxon>Eukaryota</taxon>
        <taxon>Metazoa</taxon>
        <taxon>Chordata</taxon>
        <taxon>Craniata</taxon>
        <taxon>Vertebrata</taxon>
        <taxon>Euteleostomi</taxon>
        <taxon>Actinopterygii</taxon>
        <taxon>Neopterygii</taxon>
        <taxon>Teleostei</taxon>
        <taxon>Neoteleostei</taxon>
        <taxon>Acanthomorphata</taxon>
        <taxon>Zeiogadaria</taxon>
        <taxon>Gadariae</taxon>
        <taxon>Gadiformes</taxon>
        <taxon>Gadoidei</taxon>
        <taxon>Gadidae</taxon>
        <taxon>Gadus</taxon>
    </lineage>
</organism>
<sequence length="100" mass="11550">MRVYTASNRLGLNVACRYTSVREGKGVSKEKDPPTSPRLELMFLQLVDLHLKTQKQKAPRKSRLLTHKALLLRVPQWGCSHAIGHQRKERFLNLPSNSWM</sequence>
<name>A0A8C5C5C4_GADMO</name>
<dbReference type="GeneTree" id="ENSGT01030000239261"/>
<evidence type="ECO:0000313" key="2">
    <source>
        <dbReference type="Proteomes" id="UP000694546"/>
    </source>
</evidence>
<reference evidence="1" key="2">
    <citation type="submission" date="2025-09" db="UniProtKB">
        <authorList>
            <consortium name="Ensembl"/>
        </authorList>
    </citation>
    <scope>IDENTIFICATION</scope>
</reference>
<dbReference type="AlphaFoldDB" id="A0A8C5C5C4"/>
<accession>A0A8C5C5C4</accession>
<dbReference type="Proteomes" id="UP000694546">
    <property type="component" value="Chromosome 8"/>
</dbReference>
<protein>
    <submittedName>
        <fullName evidence="1">Uncharacterized protein</fullName>
    </submittedName>
</protein>
<dbReference type="Ensembl" id="ENSGMOT00000074963.1">
    <property type="protein sequence ID" value="ENSGMOP00000057587.1"/>
    <property type="gene ID" value="ENSGMOG00000034337.1"/>
</dbReference>
<reference evidence="1" key="1">
    <citation type="submission" date="2025-08" db="UniProtKB">
        <authorList>
            <consortium name="Ensembl"/>
        </authorList>
    </citation>
    <scope>IDENTIFICATION</scope>
</reference>
<proteinExistence type="predicted"/>
<dbReference type="OMA" id="CSHAIGH"/>
<keyword evidence="2" id="KW-1185">Reference proteome</keyword>